<evidence type="ECO:0000256" key="6">
    <source>
        <dbReference type="ARBA" id="ARBA00023136"/>
    </source>
</evidence>
<keyword evidence="4 7" id="KW-0732">Signal</keyword>
<dbReference type="PANTHER" id="PTHR13148:SF0">
    <property type="entry name" value="POST-GPI ATTACHMENT TO PROTEINS FACTOR 3"/>
    <property type="match status" value="1"/>
</dbReference>
<reference evidence="8" key="2">
    <citation type="submission" date="2024-01" db="EMBL/GenBank/DDBJ databases">
        <authorList>
            <consortium name="Lawrence Berkeley National Laboratory"/>
            <person name="Steindorff A.S."/>
            <person name="Aguilar-pontes M.V."/>
            <person name="Robinson A.J."/>
            <person name="Andreopoulos B."/>
            <person name="LaButti K."/>
            <person name="Kuo A."/>
            <person name="Mondo S."/>
            <person name="Riley R."/>
            <person name="Otillar R."/>
            <person name="Haridas S."/>
            <person name="Lipzen A."/>
            <person name="Grimwood J."/>
            <person name="Schmutz J."/>
            <person name="Clum A."/>
            <person name="Conant G."/>
            <person name="Drula E."/>
            <person name="Henrissat B."/>
            <person name="Hansel C."/>
            <person name="Singer S."/>
            <person name="de Vries R."/>
            <person name="Natvig D."/>
            <person name="Powell A.J."/>
            <person name="Tsang A."/>
            <person name="Grigoriev I.V."/>
        </authorList>
    </citation>
    <scope>NUCLEOTIDE SEQUENCE</scope>
    <source>
        <strain evidence="8">CBS 620.91</strain>
    </source>
</reference>
<dbReference type="PANTHER" id="PTHR13148">
    <property type="entry name" value="PER1-RELATED"/>
    <property type="match status" value="1"/>
</dbReference>
<keyword evidence="2 7" id="KW-0337">GPI-anchor biosynthesis</keyword>
<evidence type="ECO:0000256" key="5">
    <source>
        <dbReference type="ARBA" id="ARBA00022989"/>
    </source>
</evidence>
<keyword evidence="6 7" id="KW-0472">Membrane</keyword>
<dbReference type="Proteomes" id="UP001583172">
    <property type="component" value="Unassembled WGS sequence"/>
</dbReference>
<feature type="transmembrane region" description="Helical" evidence="7">
    <location>
        <begin position="116"/>
        <end position="133"/>
    </location>
</feature>
<feature type="transmembrane region" description="Helical" evidence="7">
    <location>
        <begin position="182"/>
        <end position="201"/>
    </location>
</feature>
<reference evidence="8 10" key="1">
    <citation type="journal article" date="2024" name="Commun. Biol.">
        <title>Comparative genomic analysis of thermophilic fungi reveals convergent evolutionary adaptations and gene losses.</title>
        <authorList>
            <person name="Steindorff A.S."/>
            <person name="Aguilar-Pontes M.V."/>
            <person name="Robinson A.J."/>
            <person name="Andreopoulos B."/>
            <person name="LaButti K."/>
            <person name="Kuo A."/>
            <person name="Mondo S."/>
            <person name="Riley R."/>
            <person name="Otillar R."/>
            <person name="Haridas S."/>
            <person name="Lipzen A."/>
            <person name="Grimwood J."/>
            <person name="Schmutz J."/>
            <person name="Clum A."/>
            <person name="Reid I.D."/>
            <person name="Moisan M.C."/>
            <person name="Butler G."/>
            <person name="Nguyen T.T.M."/>
            <person name="Dewar K."/>
            <person name="Conant G."/>
            <person name="Drula E."/>
            <person name="Henrissat B."/>
            <person name="Hansel C."/>
            <person name="Singer S."/>
            <person name="Hutchinson M.I."/>
            <person name="de Vries R.P."/>
            <person name="Natvig D.O."/>
            <person name="Powell A.J."/>
            <person name="Tsang A."/>
            <person name="Grigoriev I.V."/>
        </authorList>
    </citation>
    <scope>NUCLEOTIDE SEQUENCE [LARGE SCALE GENOMIC DNA]</scope>
    <source>
        <strain evidence="8 10">CBS 620.91</strain>
    </source>
</reference>
<evidence type="ECO:0000256" key="7">
    <source>
        <dbReference type="RuleBase" id="RU365066"/>
    </source>
</evidence>
<dbReference type="EMBL" id="JAZGSY010000069">
    <property type="protein sequence ID" value="KAL1841610.1"/>
    <property type="molecule type" value="Genomic_DNA"/>
</dbReference>
<comment type="subcellular location">
    <subcellularLocation>
        <location evidence="1">Endomembrane system</location>
        <topology evidence="1">Multi-pass membrane protein</topology>
    </subcellularLocation>
    <subcellularLocation>
        <location evidence="7">Endoplasmic reticulum membrane</location>
        <topology evidence="7">Multi-pass membrane protein</topology>
    </subcellularLocation>
</comment>
<protein>
    <recommendedName>
        <fullName evidence="7">Post-GPI attachment to proteins factor 3</fullName>
    </recommendedName>
</protein>
<comment type="function">
    <text evidence="7">Involved in the lipid remodeling steps of GPI-anchor maturation.</text>
</comment>
<feature type="transmembrane region" description="Helical" evidence="7">
    <location>
        <begin position="238"/>
        <end position="259"/>
    </location>
</feature>
<sequence length="337" mass="38916">MALSKGTRLGRFALLPLFFLACIFMAGPVTASIGDQLPEFKECVKICKLENCGPDAAHQTPIPLHRRLLLWTCPAECDYTCQQIITSRRLAAHPPQPVVQFHGKWPFRRVLGMQEPFSVLFSLGNLAAHWYGLRKLVLPRIPSAFTMRPFYERLAKLGFVTWFLSAVFHTRDFRVTEQLDYFAAGASVLYGMYYAAVRLFRWDRQTPDAKRRLRLWTGLCWGLYACHVGYLKLWRWDYTYNTLACVVCGAVQNVLWCTFSWKRYKQTRQSWALWPVGVVVWVLVAMSLELFDFPPLWAALDAHSLWHLGTIPPAVVFYHFLVKDAQDEMARSARLKA</sequence>
<feature type="transmembrane region" description="Helical" evidence="7">
    <location>
        <begin position="213"/>
        <end position="232"/>
    </location>
</feature>
<feature type="chain" id="PRO_5044949096" description="Post-GPI attachment to proteins factor 3" evidence="7">
    <location>
        <begin position="32"/>
        <end position="337"/>
    </location>
</feature>
<feature type="signal peptide" evidence="7">
    <location>
        <begin position="1"/>
        <end position="31"/>
    </location>
</feature>
<gene>
    <name evidence="9" type="ORF">VTJ49DRAFT_2297</name>
    <name evidence="8" type="ORF">VTJ49DRAFT_6787</name>
</gene>
<dbReference type="EMBL" id="JAZGSY010000002">
    <property type="protein sequence ID" value="KAL1844240.1"/>
    <property type="molecule type" value="Genomic_DNA"/>
</dbReference>
<proteinExistence type="inferred from homology"/>
<evidence type="ECO:0000256" key="1">
    <source>
        <dbReference type="ARBA" id="ARBA00004127"/>
    </source>
</evidence>
<evidence type="ECO:0000256" key="3">
    <source>
        <dbReference type="ARBA" id="ARBA00022692"/>
    </source>
</evidence>
<evidence type="ECO:0000313" key="9">
    <source>
        <dbReference type="EMBL" id="KAL1844240.1"/>
    </source>
</evidence>
<feature type="transmembrane region" description="Helical" evidence="7">
    <location>
        <begin position="154"/>
        <end position="170"/>
    </location>
</feature>
<keyword evidence="7" id="KW-0256">Endoplasmic reticulum</keyword>
<accession>A0ABR3VIH2</accession>
<feature type="transmembrane region" description="Helical" evidence="7">
    <location>
        <begin position="271"/>
        <end position="291"/>
    </location>
</feature>
<name>A0ABR3VIH2_HUMIN</name>
<evidence type="ECO:0000313" key="10">
    <source>
        <dbReference type="Proteomes" id="UP001583172"/>
    </source>
</evidence>
<dbReference type="Pfam" id="PF04080">
    <property type="entry name" value="Per1"/>
    <property type="match status" value="1"/>
</dbReference>
<keyword evidence="5 7" id="KW-1133">Transmembrane helix</keyword>
<comment type="caution">
    <text evidence="8">The sequence shown here is derived from an EMBL/GenBank/DDBJ whole genome shotgun (WGS) entry which is preliminary data.</text>
</comment>
<evidence type="ECO:0000256" key="4">
    <source>
        <dbReference type="ARBA" id="ARBA00022729"/>
    </source>
</evidence>
<dbReference type="PROSITE" id="PS51257">
    <property type="entry name" value="PROKAR_LIPOPROTEIN"/>
    <property type="match status" value="1"/>
</dbReference>
<organism evidence="8 10">
    <name type="scientific">Humicola insolens</name>
    <name type="common">Soft-rot fungus</name>
    <dbReference type="NCBI Taxonomy" id="85995"/>
    <lineage>
        <taxon>Eukaryota</taxon>
        <taxon>Fungi</taxon>
        <taxon>Dikarya</taxon>
        <taxon>Ascomycota</taxon>
        <taxon>Pezizomycotina</taxon>
        <taxon>Sordariomycetes</taxon>
        <taxon>Sordariomycetidae</taxon>
        <taxon>Sordariales</taxon>
        <taxon>Chaetomiaceae</taxon>
        <taxon>Mycothermus</taxon>
    </lineage>
</organism>
<comment type="similarity">
    <text evidence="7">Belongs to the PGAP3 family.</text>
</comment>
<evidence type="ECO:0000313" key="8">
    <source>
        <dbReference type="EMBL" id="KAL1841610.1"/>
    </source>
</evidence>
<keyword evidence="10" id="KW-1185">Reference proteome</keyword>
<keyword evidence="3 7" id="KW-0812">Transmembrane</keyword>
<evidence type="ECO:0000256" key="2">
    <source>
        <dbReference type="ARBA" id="ARBA00022502"/>
    </source>
</evidence>
<feature type="transmembrane region" description="Helical" evidence="7">
    <location>
        <begin position="303"/>
        <end position="322"/>
    </location>
</feature>
<dbReference type="InterPro" id="IPR007217">
    <property type="entry name" value="Per1-like"/>
</dbReference>